<evidence type="ECO:0000313" key="3">
    <source>
        <dbReference type="Proteomes" id="UP000199541"/>
    </source>
</evidence>
<dbReference type="CDD" id="cd07812">
    <property type="entry name" value="SRPBCC"/>
    <property type="match status" value="1"/>
</dbReference>
<reference evidence="1" key="1">
    <citation type="journal article" date="2014" name="Int. J. Syst. Evol. Microbiol.">
        <title>Complete genome sequence of Corynebacterium casei LMG S-19264T (=DSM 44701T), isolated from a smear-ripened cheese.</title>
        <authorList>
            <consortium name="US DOE Joint Genome Institute (JGI-PGF)"/>
            <person name="Walter F."/>
            <person name="Albersmeier A."/>
            <person name="Kalinowski J."/>
            <person name="Ruckert C."/>
        </authorList>
    </citation>
    <scope>NUCLEOTIDE SEQUENCE</scope>
    <source>
        <strain evidence="1">CGMCC 1.10859</strain>
    </source>
</reference>
<comment type="caution">
    <text evidence="1">The sequence shown here is derived from an EMBL/GenBank/DDBJ whole genome shotgun (WGS) entry which is preliminary data.</text>
</comment>
<accession>A0AAN4UNC8</accession>
<proteinExistence type="predicted"/>
<dbReference type="RefSeq" id="WP_035844023.1">
    <property type="nucleotide sequence ID" value="NZ_BNAB01000001.1"/>
</dbReference>
<evidence type="ECO:0008006" key="5">
    <source>
        <dbReference type="Google" id="ProtNLM"/>
    </source>
</evidence>
<dbReference type="Gene3D" id="3.30.530.20">
    <property type="match status" value="1"/>
</dbReference>
<dbReference type="AlphaFoldDB" id="A0AAN4UNC8"/>
<name>A0AAN4UNC8_9RHOB</name>
<sequence>MQFSTREEIEAPIGFVFEQLTNFDRHQRAALSRGVEVERIDRRTSRGAGMSWRCLFMLRGKPRRLEITLQQFEPTTVLVFDGESQNLSGALTVELTEVSPRRTRVLVKLDVRPLTLAARVVLQSLKLAKARTRARFSNRVRNQAGEIERRYRDGRA</sequence>
<reference evidence="1" key="3">
    <citation type="submission" date="2023-06" db="EMBL/GenBank/DDBJ databases">
        <authorList>
            <person name="Sun Q."/>
            <person name="Zhou Y."/>
        </authorList>
    </citation>
    <scope>NUCLEOTIDE SEQUENCE</scope>
    <source>
        <strain evidence="1">CGMCC 1.10859</strain>
    </source>
</reference>
<evidence type="ECO:0000313" key="1">
    <source>
        <dbReference type="EMBL" id="GHD98655.1"/>
    </source>
</evidence>
<dbReference type="SUPFAM" id="SSF55961">
    <property type="entry name" value="Bet v1-like"/>
    <property type="match status" value="1"/>
</dbReference>
<reference evidence="2 3" key="2">
    <citation type="submission" date="2016-10" db="EMBL/GenBank/DDBJ databases">
        <authorList>
            <person name="Varghese N."/>
            <person name="Submissions S."/>
        </authorList>
    </citation>
    <scope>NUCLEOTIDE SEQUENCE [LARGE SCALE GENOMIC DNA]</scope>
    <source>
        <strain evidence="2 3">DSM 24802</strain>
    </source>
</reference>
<dbReference type="EMBL" id="FNOB01000001">
    <property type="protein sequence ID" value="SDW09062.1"/>
    <property type="molecule type" value="Genomic_DNA"/>
</dbReference>
<dbReference type="Proteomes" id="UP000199541">
    <property type="component" value="Unassembled WGS sequence"/>
</dbReference>
<protein>
    <recommendedName>
        <fullName evidence="5">Polyketide cyclase / dehydrase and lipid transport</fullName>
    </recommendedName>
</protein>
<dbReference type="EMBL" id="BNAB01000001">
    <property type="protein sequence ID" value="GHD98655.1"/>
    <property type="molecule type" value="Genomic_DNA"/>
</dbReference>
<evidence type="ECO:0000313" key="4">
    <source>
        <dbReference type="Proteomes" id="UP000634647"/>
    </source>
</evidence>
<organism evidence="1 4">
    <name type="scientific">Allgaiera indica</name>
    <dbReference type="NCBI Taxonomy" id="765699"/>
    <lineage>
        <taxon>Bacteria</taxon>
        <taxon>Pseudomonadati</taxon>
        <taxon>Pseudomonadota</taxon>
        <taxon>Alphaproteobacteria</taxon>
        <taxon>Rhodobacterales</taxon>
        <taxon>Paracoccaceae</taxon>
        <taxon>Allgaiera</taxon>
    </lineage>
</organism>
<keyword evidence="3" id="KW-1185">Reference proteome</keyword>
<gene>
    <name evidence="1" type="ORF">GCM10008024_03040</name>
    <name evidence="2" type="ORF">SAMN05444006_101247</name>
</gene>
<dbReference type="InterPro" id="IPR023393">
    <property type="entry name" value="START-like_dom_sf"/>
</dbReference>
<dbReference type="Proteomes" id="UP000634647">
    <property type="component" value="Unassembled WGS sequence"/>
</dbReference>
<evidence type="ECO:0000313" key="2">
    <source>
        <dbReference type="EMBL" id="SDW09062.1"/>
    </source>
</evidence>